<dbReference type="InterPro" id="IPR029057">
    <property type="entry name" value="PRTase-like"/>
</dbReference>
<comment type="pathway">
    <text evidence="3">Purine metabolism; IMP biosynthesis via salvage pathway; IMP from hypoxanthine: step 1/1.</text>
</comment>
<comment type="similarity">
    <text evidence="4">Belongs to the purine/pyrimidine phosphoribosyltransferase family.</text>
</comment>
<dbReference type="InterPro" id="IPR000836">
    <property type="entry name" value="PRTase_dom"/>
</dbReference>
<keyword evidence="9" id="KW-0479">Metal-binding</keyword>
<sequence length="340" mass="36349">MDSSADKLLQHPPPQAAEQLPAPPEGGGRLLGKLSGGRPRSPYLKNNKKKFVLAEGTERFYSSATQVNPTSVNPYQPHGQHQHGGGDDAGFRNPCTRFPTNPASSQPRNIATPTPPPTHQGLRNKSSALRARRRPTTLAALPAAAAVMVSAEAGIERVLWTEAEVAARVGEVAAELAADLRALPEPAVVVGVATGAFLFLADLVRRVDAPLAVDFVRVESYGGGTESSGKPRITADLKVDVAGKHVVVVEDIVDTGNTLSCLIAHLEKKGASSISVCTFLDKPARRKVNIQLVGDGKFYSGFECPDYFVVGYGLDYAELYRNLPYVGVLKPEKYKKDSSN</sequence>
<dbReference type="Pfam" id="PF00156">
    <property type="entry name" value="Pribosyltran"/>
    <property type="match status" value="1"/>
</dbReference>
<keyword evidence="7" id="KW-0328">Glycosyltransferase</keyword>
<evidence type="ECO:0000256" key="2">
    <source>
        <dbReference type="ARBA" id="ARBA00004496"/>
    </source>
</evidence>
<accession>A0A3L6RFD6</accession>
<feature type="domain" description="Phosphoribosyltransferase" evidence="14">
    <location>
        <begin position="172"/>
        <end position="316"/>
    </location>
</feature>
<evidence type="ECO:0000256" key="4">
    <source>
        <dbReference type="ARBA" id="ARBA00008391"/>
    </source>
</evidence>
<dbReference type="GO" id="GO:0006166">
    <property type="term" value="P:purine ribonucleoside salvage"/>
    <property type="evidence" value="ECO:0007669"/>
    <property type="project" value="UniProtKB-KW"/>
</dbReference>
<evidence type="ECO:0000256" key="3">
    <source>
        <dbReference type="ARBA" id="ARBA00004669"/>
    </source>
</evidence>
<dbReference type="GO" id="GO:0032264">
    <property type="term" value="P:IMP salvage"/>
    <property type="evidence" value="ECO:0007669"/>
    <property type="project" value="TreeGrafter"/>
</dbReference>
<evidence type="ECO:0000256" key="11">
    <source>
        <dbReference type="ARBA" id="ARBA00022741"/>
    </source>
</evidence>
<dbReference type="PANTHER" id="PTHR43340">
    <property type="entry name" value="HYPOXANTHINE-GUANINE PHOSPHORIBOSYLTRANSFERASE"/>
    <property type="match status" value="1"/>
</dbReference>
<keyword evidence="16" id="KW-1185">Reference proteome</keyword>
<dbReference type="GO" id="GO:0046100">
    <property type="term" value="P:hypoxanthine metabolic process"/>
    <property type="evidence" value="ECO:0007669"/>
    <property type="project" value="TreeGrafter"/>
</dbReference>
<keyword evidence="10" id="KW-0660">Purine salvage</keyword>
<name>A0A3L6RFD6_PANMI</name>
<dbReference type="GO" id="GO:0005829">
    <property type="term" value="C:cytosol"/>
    <property type="evidence" value="ECO:0007669"/>
    <property type="project" value="TreeGrafter"/>
</dbReference>
<dbReference type="EC" id="2.4.2.8" evidence="5"/>
<dbReference type="SUPFAM" id="SSF53271">
    <property type="entry name" value="PRTase-like"/>
    <property type="match status" value="1"/>
</dbReference>
<dbReference type="Proteomes" id="UP000275267">
    <property type="component" value="Unassembled WGS sequence"/>
</dbReference>
<evidence type="ECO:0000256" key="10">
    <source>
        <dbReference type="ARBA" id="ARBA00022726"/>
    </source>
</evidence>
<gene>
    <name evidence="15" type="ORF">C2845_PM06G05330</name>
</gene>
<keyword evidence="8" id="KW-0808">Transferase</keyword>
<evidence type="ECO:0000313" key="15">
    <source>
        <dbReference type="EMBL" id="RLN01002.1"/>
    </source>
</evidence>
<dbReference type="CDD" id="cd06223">
    <property type="entry name" value="PRTases_typeI"/>
    <property type="match status" value="1"/>
</dbReference>
<dbReference type="GO" id="GO:0000287">
    <property type="term" value="F:magnesium ion binding"/>
    <property type="evidence" value="ECO:0007669"/>
    <property type="project" value="TreeGrafter"/>
</dbReference>
<dbReference type="Gene3D" id="3.40.50.2020">
    <property type="match status" value="1"/>
</dbReference>
<evidence type="ECO:0000256" key="12">
    <source>
        <dbReference type="ARBA" id="ARBA00022842"/>
    </source>
</evidence>
<feature type="compositionally biased region" description="Polar residues" evidence="13">
    <location>
        <begin position="98"/>
        <end position="112"/>
    </location>
</feature>
<dbReference type="GO" id="GO:0032263">
    <property type="term" value="P:GMP salvage"/>
    <property type="evidence" value="ECO:0007669"/>
    <property type="project" value="TreeGrafter"/>
</dbReference>
<feature type="region of interest" description="Disordered" evidence="13">
    <location>
        <begin position="67"/>
        <end position="131"/>
    </location>
</feature>
<protein>
    <recommendedName>
        <fullName evidence="5">hypoxanthine phosphoribosyltransferase</fullName>
        <ecNumber evidence="5">2.4.2.8</ecNumber>
    </recommendedName>
</protein>
<feature type="region of interest" description="Disordered" evidence="13">
    <location>
        <begin position="1"/>
        <end position="46"/>
    </location>
</feature>
<dbReference type="PANTHER" id="PTHR43340:SF1">
    <property type="entry name" value="HYPOXANTHINE PHOSPHORIBOSYLTRANSFERASE"/>
    <property type="match status" value="1"/>
</dbReference>
<evidence type="ECO:0000256" key="7">
    <source>
        <dbReference type="ARBA" id="ARBA00022676"/>
    </source>
</evidence>
<organism evidence="15 16">
    <name type="scientific">Panicum miliaceum</name>
    <name type="common">Proso millet</name>
    <name type="synonym">Broomcorn millet</name>
    <dbReference type="NCBI Taxonomy" id="4540"/>
    <lineage>
        <taxon>Eukaryota</taxon>
        <taxon>Viridiplantae</taxon>
        <taxon>Streptophyta</taxon>
        <taxon>Embryophyta</taxon>
        <taxon>Tracheophyta</taxon>
        <taxon>Spermatophyta</taxon>
        <taxon>Magnoliopsida</taxon>
        <taxon>Liliopsida</taxon>
        <taxon>Poales</taxon>
        <taxon>Poaceae</taxon>
        <taxon>PACMAD clade</taxon>
        <taxon>Panicoideae</taxon>
        <taxon>Panicodae</taxon>
        <taxon>Paniceae</taxon>
        <taxon>Panicinae</taxon>
        <taxon>Panicum</taxon>
        <taxon>Panicum sect. Panicum</taxon>
    </lineage>
</organism>
<keyword evidence="12" id="KW-0460">Magnesium</keyword>
<dbReference type="GO" id="GO:0004422">
    <property type="term" value="F:hypoxanthine phosphoribosyltransferase activity"/>
    <property type="evidence" value="ECO:0007669"/>
    <property type="project" value="InterPro"/>
</dbReference>
<evidence type="ECO:0000256" key="1">
    <source>
        <dbReference type="ARBA" id="ARBA00001946"/>
    </source>
</evidence>
<evidence type="ECO:0000259" key="14">
    <source>
        <dbReference type="Pfam" id="PF00156"/>
    </source>
</evidence>
<feature type="compositionally biased region" description="Low complexity" evidence="13">
    <location>
        <begin position="31"/>
        <end position="40"/>
    </location>
</feature>
<evidence type="ECO:0000256" key="13">
    <source>
        <dbReference type="SAM" id="MobiDB-lite"/>
    </source>
</evidence>
<dbReference type="EMBL" id="PQIB02000009">
    <property type="protein sequence ID" value="RLN01002.1"/>
    <property type="molecule type" value="Genomic_DNA"/>
</dbReference>
<evidence type="ECO:0000313" key="16">
    <source>
        <dbReference type="Proteomes" id="UP000275267"/>
    </source>
</evidence>
<evidence type="ECO:0000256" key="6">
    <source>
        <dbReference type="ARBA" id="ARBA00022490"/>
    </source>
</evidence>
<dbReference type="NCBIfam" id="TIGR01203">
    <property type="entry name" value="HGPRTase"/>
    <property type="match status" value="1"/>
</dbReference>
<evidence type="ECO:0000256" key="9">
    <source>
        <dbReference type="ARBA" id="ARBA00022723"/>
    </source>
</evidence>
<keyword evidence="11" id="KW-0547">Nucleotide-binding</keyword>
<dbReference type="OrthoDB" id="9449045at2759"/>
<comment type="cofactor">
    <cofactor evidence="1">
        <name>Mg(2+)</name>
        <dbReference type="ChEBI" id="CHEBI:18420"/>
    </cofactor>
</comment>
<dbReference type="FunFam" id="3.40.50.2020:FF:000057">
    <property type="entry name" value="Hypoxanthine phosphoribosyltransferase"/>
    <property type="match status" value="1"/>
</dbReference>
<dbReference type="STRING" id="4540.A0A3L6RFD6"/>
<proteinExistence type="inferred from homology"/>
<comment type="caution">
    <text evidence="15">The sequence shown here is derived from an EMBL/GenBank/DDBJ whole genome shotgun (WGS) entry which is preliminary data.</text>
</comment>
<evidence type="ECO:0000256" key="8">
    <source>
        <dbReference type="ARBA" id="ARBA00022679"/>
    </source>
</evidence>
<dbReference type="GO" id="GO:0000166">
    <property type="term" value="F:nucleotide binding"/>
    <property type="evidence" value="ECO:0007669"/>
    <property type="project" value="UniProtKB-KW"/>
</dbReference>
<evidence type="ECO:0000256" key="5">
    <source>
        <dbReference type="ARBA" id="ARBA00011895"/>
    </source>
</evidence>
<comment type="subcellular location">
    <subcellularLocation>
        <location evidence="2">Cytoplasm</location>
    </subcellularLocation>
</comment>
<keyword evidence="6" id="KW-0963">Cytoplasm</keyword>
<dbReference type="GO" id="GO:0006178">
    <property type="term" value="P:guanine salvage"/>
    <property type="evidence" value="ECO:0007669"/>
    <property type="project" value="TreeGrafter"/>
</dbReference>
<reference evidence="16" key="1">
    <citation type="journal article" date="2019" name="Nat. Commun.">
        <title>The genome of broomcorn millet.</title>
        <authorList>
            <person name="Zou C."/>
            <person name="Miki D."/>
            <person name="Li D."/>
            <person name="Tang Q."/>
            <person name="Xiao L."/>
            <person name="Rajput S."/>
            <person name="Deng P."/>
            <person name="Jia W."/>
            <person name="Huang R."/>
            <person name="Zhang M."/>
            <person name="Sun Y."/>
            <person name="Hu J."/>
            <person name="Fu X."/>
            <person name="Schnable P.S."/>
            <person name="Li F."/>
            <person name="Zhang H."/>
            <person name="Feng B."/>
            <person name="Zhu X."/>
            <person name="Liu R."/>
            <person name="Schnable J.C."/>
            <person name="Zhu J.-K."/>
            <person name="Zhang H."/>
        </authorList>
    </citation>
    <scope>NUCLEOTIDE SEQUENCE [LARGE SCALE GENOMIC DNA]</scope>
</reference>
<dbReference type="AlphaFoldDB" id="A0A3L6RFD6"/>
<dbReference type="InterPro" id="IPR050408">
    <property type="entry name" value="HGPRT"/>
</dbReference>
<dbReference type="InterPro" id="IPR005904">
    <property type="entry name" value="Hxn_phspho_trans"/>
</dbReference>